<evidence type="ECO:0000256" key="12">
    <source>
        <dbReference type="SAM" id="SignalP"/>
    </source>
</evidence>
<protein>
    <recommendedName>
        <fullName evidence="3 10">Protein ROT1</fullName>
    </recommendedName>
</protein>
<evidence type="ECO:0000256" key="7">
    <source>
        <dbReference type="ARBA" id="ARBA00022989"/>
    </source>
</evidence>
<keyword evidence="5 12" id="KW-0732">Signal</keyword>
<dbReference type="AlphaFoldDB" id="F2TPP9"/>
<feature type="transmembrane region" description="Helical" evidence="11">
    <location>
        <begin position="256"/>
        <end position="273"/>
    </location>
</feature>
<dbReference type="Pfam" id="PF10681">
    <property type="entry name" value="Rot1"/>
    <property type="match status" value="1"/>
</dbReference>
<dbReference type="GO" id="GO:0051082">
    <property type="term" value="F:unfolded protein binding"/>
    <property type="evidence" value="ECO:0007669"/>
    <property type="project" value="TreeGrafter"/>
</dbReference>
<evidence type="ECO:0000256" key="4">
    <source>
        <dbReference type="ARBA" id="ARBA00022692"/>
    </source>
</evidence>
<keyword evidence="6 10" id="KW-0256">Endoplasmic reticulum</keyword>
<accession>F2TPP9</accession>
<evidence type="ECO:0000256" key="8">
    <source>
        <dbReference type="ARBA" id="ARBA00023136"/>
    </source>
</evidence>
<evidence type="ECO:0000256" key="6">
    <source>
        <dbReference type="ARBA" id="ARBA00022824"/>
    </source>
</evidence>
<name>F2TPP9_AJEDA</name>
<dbReference type="HOGENOM" id="CLU_071622_0_0_1"/>
<evidence type="ECO:0000256" key="5">
    <source>
        <dbReference type="ARBA" id="ARBA00022729"/>
    </source>
</evidence>
<dbReference type="PANTHER" id="PTHR28090:SF1">
    <property type="entry name" value="PROTEIN ROT1"/>
    <property type="match status" value="1"/>
</dbReference>
<proteinExistence type="inferred from homology"/>
<evidence type="ECO:0000256" key="9">
    <source>
        <dbReference type="ARBA" id="ARBA00024969"/>
    </source>
</evidence>
<evidence type="ECO:0000256" key="3">
    <source>
        <dbReference type="ARBA" id="ARBA00017291"/>
    </source>
</evidence>
<evidence type="ECO:0000256" key="11">
    <source>
        <dbReference type="SAM" id="Phobius"/>
    </source>
</evidence>
<keyword evidence="4 11" id="KW-0812">Transmembrane</keyword>
<keyword evidence="8 10" id="KW-0472">Membrane</keyword>
<evidence type="ECO:0000313" key="13">
    <source>
        <dbReference type="EMBL" id="EGE85212.1"/>
    </source>
</evidence>
<dbReference type="Proteomes" id="UP000007802">
    <property type="component" value="Unassembled WGS sequence"/>
</dbReference>
<evidence type="ECO:0000256" key="1">
    <source>
        <dbReference type="ARBA" id="ARBA00004115"/>
    </source>
</evidence>
<comment type="similarity">
    <text evidence="2 10">Belongs to the ROT1 family.</text>
</comment>
<keyword evidence="7 11" id="KW-1133">Transmembrane helix</keyword>
<reference evidence="13" key="1">
    <citation type="submission" date="2010-03" db="EMBL/GenBank/DDBJ databases">
        <title>Annotation of Blastomyces dermatitidis strain ATCC 18188.</title>
        <authorList>
            <consortium name="The Broad Institute Genome Sequencing Platform"/>
            <consortium name="Broad Institute Genome Sequencing Center for Infectious Disease."/>
            <person name="Cuomo C."/>
            <person name="Klein B."/>
            <person name="Sullivan T."/>
            <person name="Heitman J."/>
            <person name="Young S."/>
            <person name="Zeng Q."/>
            <person name="Gargeya S."/>
            <person name="Alvarado L."/>
            <person name="Berlin A.M."/>
            <person name="Chapman S.B."/>
            <person name="Chen Z."/>
            <person name="Freedman E."/>
            <person name="Gellesch M."/>
            <person name="Goldberg J."/>
            <person name="Griggs A."/>
            <person name="Gujja S."/>
            <person name="Heilman E."/>
            <person name="Heiman D."/>
            <person name="Howarth C."/>
            <person name="Mehta T."/>
            <person name="Neiman D."/>
            <person name="Pearson M."/>
            <person name="Roberts A."/>
            <person name="Saif S."/>
            <person name="Shea T."/>
            <person name="Shenoy N."/>
            <person name="Sisk P."/>
            <person name="Stolte C."/>
            <person name="Sykes S."/>
            <person name="White J."/>
            <person name="Yandava C."/>
            <person name="Haas B."/>
            <person name="Nusbaum C."/>
            <person name="Birren B."/>
        </authorList>
    </citation>
    <scope>NUCLEOTIDE SEQUENCE [LARGE SCALE GENOMIC DNA]</scope>
    <source>
        <strain evidence="13">ATCC 18188</strain>
    </source>
</reference>
<comment type="subcellular location">
    <subcellularLocation>
        <location evidence="1">Endoplasmic reticulum membrane</location>
        <topology evidence="1">Single-pass type I membrane protein</topology>
    </subcellularLocation>
</comment>
<feature type="signal peptide" evidence="12">
    <location>
        <begin position="1"/>
        <end position="22"/>
    </location>
</feature>
<gene>
    <name evidence="13" type="ORF">BDDG_08157</name>
</gene>
<dbReference type="InterPro" id="IPR019623">
    <property type="entry name" value="Rot1"/>
</dbReference>
<organism evidence="13">
    <name type="scientific">Ajellomyces dermatitidis (strain ATCC 18188 / CBS 674.68)</name>
    <name type="common">Blastomyces dermatitidis</name>
    <dbReference type="NCBI Taxonomy" id="653446"/>
    <lineage>
        <taxon>Eukaryota</taxon>
        <taxon>Fungi</taxon>
        <taxon>Dikarya</taxon>
        <taxon>Ascomycota</taxon>
        <taxon>Pezizomycotina</taxon>
        <taxon>Eurotiomycetes</taxon>
        <taxon>Eurotiomycetidae</taxon>
        <taxon>Onygenales</taxon>
        <taxon>Ajellomycetaceae</taxon>
        <taxon>Blastomyces</taxon>
    </lineage>
</organism>
<comment type="function">
    <text evidence="9 10">Required for normal levels of the cell wall 1,6-beta-glucan. Involved in a protein folding machinery chaperoning proteins acting in various physiological processes including cell wall synthesis and lysis of autophagic bodies.</text>
</comment>
<dbReference type="GO" id="GO:0006458">
    <property type="term" value="P:'de novo' protein folding"/>
    <property type="evidence" value="ECO:0007669"/>
    <property type="project" value="InterPro"/>
</dbReference>
<evidence type="ECO:0000256" key="10">
    <source>
        <dbReference type="PIRNR" id="PIRNR017290"/>
    </source>
</evidence>
<feature type="chain" id="PRO_5003286771" description="Protein ROT1" evidence="12">
    <location>
        <begin position="23"/>
        <end position="274"/>
    </location>
</feature>
<dbReference type="PANTHER" id="PTHR28090">
    <property type="entry name" value="PROTEIN ROT1"/>
    <property type="match status" value="1"/>
</dbReference>
<dbReference type="GO" id="GO:0005789">
    <property type="term" value="C:endoplasmic reticulum membrane"/>
    <property type="evidence" value="ECO:0007669"/>
    <property type="project" value="UniProtKB-SubCell"/>
</dbReference>
<dbReference type="EMBL" id="GG749486">
    <property type="protein sequence ID" value="EGE85212.1"/>
    <property type="molecule type" value="Genomic_DNA"/>
</dbReference>
<evidence type="ECO:0000256" key="2">
    <source>
        <dbReference type="ARBA" id="ARBA00007149"/>
    </source>
</evidence>
<sequence>MMLATLSLFLISFFCLPTVVTAQGPVDPQLTGTWTTKSQKVLTGRGFYNPQKDRFVEPSHTGISYSFSEDGFFEEAYFRAVSDATSPECSKGVMQFQHGTYRVERNGSLILTPFSSDGRQLVSNPCISESAEYYRYIQEELFERYEVLLDPFHKIQRLNLYRFDGSPLIPMYLAARTPEMLPTHTLNPTDRSKTAVTARSTAAGERKAKAKRTEGCEEIEREFKVAQPPRNKSPFIKTIDYFYHSRMDRLPSSDKVWWIGVIMTSIGGIALIYK</sequence>
<dbReference type="OrthoDB" id="5327821at2759"/>
<dbReference type="PIRSF" id="PIRSF017290">
    <property type="entry name" value="ROT1_prd"/>
    <property type="match status" value="1"/>
</dbReference>